<evidence type="ECO:0000313" key="2">
    <source>
        <dbReference type="Proteomes" id="UP001254608"/>
    </source>
</evidence>
<reference evidence="1 2" key="1">
    <citation type="submission" date="2023-09" db="EMBL/GenBank/DDBJ databases">
        <authorList>
            <person name="Rey-Velasco X."/>
        </authorList>
    </citation>
    <scope>NUCLEOTIDE SEQUENCE [LARGE SCALE GENOMIC DNA]</scope>
    <source>
        <strain evidence="1 2">W345</strain>
    </source>
</reference>
<sequence>MDICKQDAERLDAACTRLGIAVTTRWYEGENHAFTLLRWRDRYEFLKRVVSVEPPLTR</sequence>
<keyword evidence="2" id="KW-1185">Reference proteome</keyword>
<dbReference type="RefSeq" id="WP_311366353.1">
    <property type="nucleotide sequence ID" value="NZ_JAVRIC010000030.1"/>
</dbReference>
<dbReference type="Proteomes" id="UP001254608">
    <property type="component" value="Unassembled WGS sequence"/>
</dbReference>
<evidence type="ECO:0000313" key="1">
    <source>
        <dbReference type="EMBL" id="MDT0498941.1"/>
    </source>
</evidence>
<dbReference type="EMBL" id="JAVRIC010000030">
    <property type="protein sequence ID" value="MDT0498941.1"/>
    <property type="molecule type" value="Genomic_DNA"/>
</dbReference>
<comment type="caution">
    <text evidence="1">The sequence shown here is derived from an EMBL/GenBank/DDBJ whole genome shotgun (WGS) entry which is preliminary data.</text>
</comment>
<name>A0ABU2WM70_9GAMM</name>
<dbReference type="SUPFAM" id="SSF53474">
    <property type="entry name" value="alpha/beta-Hydrolases"/>
    <property type="match status" value="1"/>
</dbReference>
<organism evidence="1 2">
    <name type="scientific">Banduia mediterranea</name>
    <dbReference type="NCBI Taxonomy" id="3075609"/>
    <lineage>
        <taxon>Bacteria</taxon>
        <taxon>Pseudomonadati</taxon>
        <taxon>Pseudomonadota</taxon>
        <taxon>Gammaproteobacteria</taxon>
        <taxon>Nevskiales</taxon>
        <taxon>Algiphilaceae</taxon>
        <taxon>Banduia</taxon>
    </lineage>
</organism>
<protein>
    <submittedName>
        <fullName evidence="1">Uncharacterized protein</fullName>
    </submittedName>
</protein>
<proteinExistence type="predicted"/>
<accession>A0ABU2WM70</accession>
<dbReference type="InterPro" id="IPR029058">
    <property type="entry name" value="AB_hydrolase_fold"/>
</dbReference>
<gene>
    <name evidence="1" type="ORF">RM530_16470</name>
</gene>